<protein>
    <submittedName>
        <fullName evidence="1">Transposase and inactivated derivatives, TnpA family</fullName>
    </submittedName>
</protein>
<dbReference type="Proteomes" id="UP000255467">
    <property type="component" value="Unassembled WGS sequence"/>
</dbReference>
<keyword evidence="2" id="KW-1185">Reference proteome</keyword>
<evidence type="ECO:0000313" key="2">
    <source>
        <dbReference type="Proteomes" id="UP000255467"/>
    </source>
</evidence>
<organism evidence="1 2">
    <name type="scientific">Nocardia otitidiscaviarum</name>
    <dbReference type="NCBI Taxonomy" id="1823"/>
    <lineage>
        <taxon>Bacteria</taxon>
        <taxon>Bacillati</taxon>
        <taxon>Actinomycetota</taxon>
        <taxon>Actinomycetes</taxon>
        <taxon>Mycobacteriales</taxon>
        <taxon>Nocardiaceae</taxon>
        <taxon>Nocardia</taxon>
    </lineage>
</organism>
<gene>
    <name evidence="1" type="ORF">NCTC1934_00829</name>
</gene>
<evidence type="ECO:0000313" key="1">
    <source>
        <dbReference type="EMBL" id="SUA73388.1"/>
    </source>
</evidence>
<sequence length="104" mass="11403">MALRLRDGLRSGDVFVPGSRRYADPAAYLLTPQQWEPQRDEFCRLVDKPADPAAALAALTDEWHGAVGELALAQLGPTGYRPLRVRDTSSDLDPMLMPSLINGL</sequence>
<dbReference type="EMBL" id="UGRY01000002">
    <property type="protein sequence ID" value="SUA73388.1"/>
    <property type="molecule type" value="Genomic_DNA"/>
</dbReference>
<accession>A0A378Y977</accession>
<proteinExistence type="predicted"/>
<name>A0A378Y977_9NOCA</name>
<reference evidence="1 2" key="1">
    <citation type="submission" date="2018-06" db="EMBL/GenBank/DDBJ databases">
        <authorList>
            <consortium name="Pathogen Informatics"/>
            <person name="Doyle S."/>
        </authorList>
    </citation>
    <scope>NUCLEOTIDE SEQUENCE [LARGE SCALE GENOMIC DNA]</scope>
    <source>
        <strain evidence="1 2">NCTC1934</strain>
    </source>
</reference>
<dbReference type="AlphaFoldDB" id="A0A378Y977"/>